<protein>
    <submittedName>
        <fullName evidence="2">Alpha/beta hydrolase</fullName>
    </submittedName>
</protein>
<dbReference type="RefSeq" id="WP_057854044.1">
    <property type="nucleotide sequence ID" value="NZ_LLXX01000175.1"/>
</dbReference>
<dbReference type="STRING" id="1518501.CQ10_36580"/>
<feature type="domain" description="AB hydrolase-1" evidence="1">
    <location>
        <begin position="100"/>
        <end position="152"/>
    </location>
</feature>
<dbReference type="GO" id="GO:0016787">
    <property type="term" value="F:hydrolase activity"/>
    <property type="evidence" value="ECO:0007669"/>
    <property type="project" value="UniProtKB-KW"/>
</dbReference>
<dbReference type="InterPro" id="IPR029058">
    <property type="entry name" value="AB_hydrolase_fold"/>
</dbReference>
<dbReference type="Pfam" id="PF00561">
    <property type="entry name" value="Abhydrolase_1"/>
    <property type="match status" value="1"/>
</dbReference>
<dbReference type="AlphaFoldDB" id="A0A0R3L030"/>
<reference evidence="2 3" key="1">
    <citation type="submission" date="2014-03" db="EMBL/GenBank/DDBJ databases">
        <title>Bradyrhizobium valentinum sp. nov., isolated from effective nodules of Lupinus mariae-josephae, a lupine endemic of basic-lime soils in Eastern Spain.</title>
        <authorList>
            <person name="Duran D."/>
            <person name="Rey L."/>
            <person name="Navarro A."/>
            <person name="Busquets A."/>
            <person name="Imperial J."/>
            <person name="Ruiz-Argueso T."/>
        </authorList>
    </citation>
    <scope>NUCLEOTIDE SEQUENCE [LARGE SCALE GENOMIC DNA]</scope>
    <source>
        <strain evidence="2 3">LmjM3</strain>
    </source>
</reference>
<gene>
    <name evidence="2" type="ORF">CP49_14620</name>
</gene>
<accession>A0A0R3L030</accession>
<name>A0A0R3L030_9BRAD</name>
<proteinExistence type="predicted"/>
<keyword evidence="2" id="KW-0378">Hydrolase</keyword>
<evidence type="ECO:0000313" key="2">
    <source>
        <dbReference type="EMBL" id="KRQ98754.1"/>
    </source>
</evidence>
<sequence>MSVAAQPLSPPSRTLMFLEGRAIHELGAFLGALPLLSLAPRGDGHPVLVLPGLVASDTSTRPLRSFLRNRGYAVSGWRQGRNLGLRHGVQNAMVDLVHELNDTHGRKVSLVGWSLGGLYARQLAKMMPERVRSVITLGSPFAAGPKATNAWRVYEMASGRRADEEDARFGGALSSTPPVPTTAIFSRTDGICAWQGCMEKTSATSESIEVESSHCGMGHHPAVVYAVADRLAQPEGEWAPFDRSGWRSLVYPNPHR</sequence>
<dbReference type="InterPro" id="IPR000073">
    <property type="entry name" value="AB_hydrolase_1"/>
</dbReference>
<dbReference type="SUPFAM" id="SSF53474">
    <property type="entry name" value="alpha/beta-Hydrolases"/>
    <property type="match status" value="1"/>
</dbReference>
<organism evidence="2 3">
    <name type="scientific">Bradyrhizobium valentinum</name>
    <dbReference type="NCBI Taxonomy" id="1518501"/>
    <lineage>
        <taxon>Bacteria</taxon>
        <taxon>Pseudomonadati</taxon>
        <taxon>Pseudomonadota</taxon>
        <taxon>Alphaproteobacteria</taxon>
        <taxon>Hyphomicrobiales</taxon>
        <taxon>Nitrobacteraceae</taxon>
        <taxon>Bradyrhizobium</taxon>
    </lineage>
</organism>
<comment type="caution">
    <text evidence="2">The sequence shown here is derived from an EMBL/GenBank/DDBJ whole genome shotgun (WGS) entry which is preliminary data.</text>
</comment>
<evidence type="ECO:0000313" key="3">
    <source>
        <dbReference type="Proteomes" id="UP000051913"/>
    </source>
</evidence>
<dbReference type="EMBL" id="LLXX01000175">
    <property type="protein sequence ID" value="KRQ98754.1"/>
    <property type="molecule type" value="Genomic_DNA"/>
</dbReference>
<dbReference type="OrthoDB" id="7389193at2"/>
<dbReference type="Gene3D" id="3.40.50.1820">
    <property type="entry name" value="alpha/beta hydrolase"/>
    <property type="match status" value="1"/>
</dbReference>
<keyword evidence="3" id="KW-1185">Reference proteome</keyword>
<evidence type="ECO:0000259" key="1">
    <source>
        <dbReference type="Pfam" id="PF00561"/>
    </source>
</evidence>
<dbReference type="Proteomes" id="UP000051913">
    <property type="component" value="Unassembled WGS sequence"/>
</dbReference>